<reference evidence="2 3" key="1">
    <citation type="journal article" date="2019" name="PLoS Biol.">
        <title>Sex chromosomes control vertical transmission of feminizing Wolbachia symbionts in an isopod.</title>
        <authorList>
            <person name="Becking T."/>
            <person name="Chebbi M.A."/>
            <person name="Giraud I."/>
            <person name="Moumen B."/>
            <person name="Laverre T."/>
            <person name="Caubet Y."/>
            <person name="Peccoud J."/>
            <person name="Gilbert C."/>
            <person name="Cordaux R."/>
        </authorList>
    </citation>
    <scope>NUCLEOTIDE SEQUENCE [LARGE SCALE GENOMIC DNA]</scope>
    <source>
        <strain evidence="2">ANa2</strain>
        <tissue evidence="2">Whole body excluding digestive tract and cuticle</tissue>
    </source>
</reference>
<dbReference type="GO" id="GO:0031267">
    <property type="term" value="F:small GTPase binding"/>
    <property type="evidence" value="ECO:0007669"/>
    <property type="project" value="TreeGrafter"/>
</dbReference>
<evidence type="ECO:0000259" key="1">
    <source>
        <dbReference type="Pfam" id="PF25383"/>
    </source>
</evidence>
<organism evidence="2 3">
    <name type="scientific">Armadillidium nasatum</name>
    <dbReference type="NCBI Taxonomy" id="96803"/>
    <lineage>
        <taxon>Eukaryota</taxon>
        <taxon>Metazoa</taxon>
        <taxon>Ecdysozoa</taxon>
        <taxon>Arthropoda</taxon>
        <taxon>Crustacea</taxon>
        <taxon>Multicrustacea</taxon>
        <taxon>Malacostraca</taxon>
        <taxon>Eumalacostraca</taxon>
        <taxon>Peracarida</taxon>
        <taxon>Isopoda</taxon>
        <taxon>Oniscidea</taxon>
        <taxon>Crinocheta</taxon>
        <taxon>Armadillidiidae</taxon>
        <taxon>Armadillidium</taxon>
    </lineage>
</organism>
<dbReference type="OrthoDB" id="6374977at2759"/>
<dbReference type="InterPro" id="IPR035899">
    <property type="entry name" value="DBL_dom_sf"/>
</dbReference>
<name>A0A5N5TMR8_9CRUS</name>
<dbReference type="InterPro" id="IPR057248">
    <property type="entry name" value="Alsin-like_PH"/>
</dbReference>
<comment type="caution">
    <text evidence="2">The sequence shown here is derived from an EMBL/GenBank/DDBJ whole genome shotgun (WGS) entry which is preliminary data.</text>
</comment>
<dbReference type="GO" id="GO:0016197">
    <property type="term" value="P:endosomal transport"/>
    <property type="evidence" value="ECO:0007669"/>
    <property type="project" value="TreeGrafter"/>
</dbReference>
<dbReference type="GO" id="GO:0005085">
    <property type="term" value="F:guanyl-nucleotide exchange factor activity"/>
    <property type="evidence" value="ECO:0007669"/>
    <property type="project" value="TreeGrafter"/>
</dbReference>
<evidence type="ECO:0000313" key="2">
    <source>
        <dbReference type="EMBL" id="KAB7507439.1"/>
    </source>
</evidence>
<keyword evidence="3" id="KW-1185">Reference proteome</keyword>
<evidence type="ECO:0000313" key="3">
    <source>
        <dbReference type="Proteomes" id="UP000326759"/>
    </source>
</evidence>
<sequence>MESLPLNLSYSYVWFFKLSTHPTTSSDCNNTACTASILLFHRVSDKGFIVTFSFREENGPIIQEISISDCSTSFHSVLCQSQSIVCTTDALHPKFWAIIIALSRIVVLDSADSYFIYTDSTSSLFAIYDLYTKSSHLTHCRLSIHDENQRVFAGTSPMVNIRGNEMKKRTWKQKFSLQLSTASVFLPLFLQLGFLIGGDLFLNLDKVFTNVGICSGLLQIVVQEMKAIYADYVNAICNAMAISGLNLETKEAESLIEKSKDYFEALIPEDKKTNTEILSYLLLLPMNRIEEYENFLMDIRTDTECFYSPFSLDKIKVAHTHWKKLSIVAYNGKLYCSKSSGFNCFCTTCSCLEILNDFDIMGINSNCFLFYLIFVEAEHTKAFWNSCSPKVFEALANPTRRLIRDSKKTPINLFNAGRFSTHSFFLLSDLLIHNMYNSFVSYNLSSMWVETLPSGNNIQLIFHLEPEFLNSMKNTSQNLQVHCLLISVSKDAQSPSLVCIF</sequence>
<dbReference type="PANTHER" id="PTHR46089">
    <property type="entry name" value="ALSIN HOMOLOG"/>
    <property type="match status" value="1"/>
</dbReference>
<dbReference type="InterPro" id="IPR051984">
    <property type="entry name" value="Alsin"/>
</dbReference>
<dbReference type="SUPFAM" id="SSF48065">
    <property type="entry name" value="DBL homology domain (DH-domain)"/>
    <property type="match status" value="1"/>
</dbReference>
<dbReference type="Pfam" id="PF25383">
    <property type="entry name" value="PH_alsin"/>
    <property type="match status" value="1"/>
</dbReference>
<proteinExistence type="predicted"/>
<feature type="domain" description="Alsin-like PH-like" evidence="1">
    <location>
        <begin position="386"/>
        <end position="452"/>
    </location>
</feature>
<protein>
    <submittedName>
        <fullName evidence="2">Alsin</fullName>
    </submittedName>
</protein>
<accession>A0A5N5TMR8</accession>
<dbReference type="GO" id="GO:0005737">
    <property type="term" value="C:cytoplasm"/>
    <property type="evidence" value="ECO:0007669"/>
    <property type="project" value="TreeGrafter"/>
</dbReference>
<dbReference type="PANTHER" id="PTHR46089:SF2">
    <property type="entry name" value="ALSIN HOMOLOG"/>
    <property type="match status" value="1"/>
</dbReference>
<gene>
    <name evidence="2" type="primary">Als2_1</name>
    <name evidence="2" type="ORF">Anas_08706</name>
</gene>
<dbReference type="AlphaFoldDB" id="A0A5N5TMR8"/>
<dbReference type="Proteomes" id="UP000326759">
    <property type="component" value="Unassembled WGS sequence"/>
</dbReference>
<dbReference type="EMBL" id="SEYY01000340">
    <property type="protein sequence ID" value="KAB7507439.1"/>
    <property type="molecule type" value="Genomic_DNA"/>
</dbReference>